<gene>
    <name evidence="3" type="ORF">HG933_11965</name>
</gene>
<dbReference type="GO" id="GO:0003678">
    <property type="term" value="F:DNA helicase activity"/>
    <property type="evidence" value="ECO:0007669"/>
    <property type="project" value="InterPro"/>
</dbReference>
<name>A0A848EV00_MEGEL</name>
<dbReference type="SMART" id="SM00382">
    <property type="entry name" value="AAA"/>
    <property type="match status" value="1"/>
</dbReference>
<protein>
    <submittedName>
        <fullName evidence="3">AAA family ATPase</fullName>
    </submittedName>
</protein>
<feature type="region of interest" description="Disordered" evidence="1">
    <location>
        <begin position="59"/>
        <end position="83"/>
    </location>
</feature>
<dbReference type="Gene3D" id="3.40.50.300">
    <property type="entry name" value="P-loop containing nucleotide triphosphate hydrolases"/>
    <property type="match status" value="1"/>
</dbReference>
<proteinExistence type="predicted"/>
<feature type="compositionally biased region" description="Low complexity" evidence="1">
    <location>
        <begin position="68"/>
        <end position="83"/>
    </location>
</feature>
<accession>A0A848EV00</accession>
<dbReference type="Pfam" id="PF05970">
    <property type="entry name" value="PIF1"/>
    <property type="match status" value="1"/>
</dbReference>
<evidence type="ECO:0000259" key="2">
    <source>
        <dbReference type="SMART" id="SM00382"/>
    </source>
</evidence>
<feature type="domain" description="AAA+ ATPase" evidence="2">
    <location>
        <begin position="97"/>
        <end position="300"/>
    </location>
</feature>
<dbReference type="InterPro" id="IPR010285">
    <property type="entry name" value="DNA_helicase_pif1-like_DEAD"/>
</dbReference>
<evidence type="ECO:0000256" key="1">
    <source>
        <dbReference type="SAM" id="MobiDB-lite"/>
    </source>
</evidence>
<evidence type="ECO:0000313" key="3">
    <source>
        <dbReference type="EMBL" id="NMK40066.1"/>
    </source>
</evidence>
<comment type="caution">
    <text evidence="3">The sequence shown here is derived from an EMBL/GenBank/DDBJ whole genome shotgun (WGS) entry which is preliminary data.</text>
</comment>
<dbReference type="InterPro" id="IPR027417">
    <property type="entry name" value="P-loop_NTPase"/>
</dbReference>
<organism evidence="3 4">
    <name type="scientific">Megasphaera elsdenii</name>
    <dbReference type="NCBI Taxonomy" id="907"/>
    <lineage>
        <taxon>Bacteria</taxon>
        <taxon>Bacillati</taxon>
        <taxon>Bacillota</taxon>
        <taxon>Negativicutes</taxon>
        <taxon>Veillonellales</taxon>
        <taxon>Veillonellaceae</taxon>
        <taxon>Megasphaera</taxon>
    </lineage>
</organism>
<reference evidence="3 4" key="1">
    <citation type="submission" date="2020-04" db="EMBL/GenBank/DDBJ databases">
        <authorList>
            <person name="Hitch T.C.A."/>
            <person name="Wylensek D."/>
            <person name="Clavel T."/>
        </authorList>
    </citation>
    <scope>NUCLEOTIDE SEQUENCE [LARGE SCALE GENOMIC DNA]</scope>
    <source>
        <strain evidence="3 4">WCA-386-APC-2A</strain>
    </source>
</reference>
<dbReference type="SUPFAM" id="SSF52540">
    <property type="entry name" value="P-loop containing nucleoside triphosphate hydrolases"/>
    <property type="match status" value="2"/>
</dbReference>
<dbReference type="RefSeq" id="WP_169014073.1">
    <property type="nucleotide sequence ID" value="NZ_JABBJH010000035.1"/>
</dbReference>
<dbReference type="GO" id="GO:0006281">
    <property type="term" value="P:DNA repair"/>
    <property type="evidence" value="ECO:0007669"/>
    <property type="project" value="InterPro"/>
</dbReference>
<dbReference type="CDD" id="cd18809">
    <property type="entry name" value="SF1_C_RecD"/>
    <property type="match status" value="1"/>
</dbReference>
<dbReference type="PANTHER" id="PTHR47642">
    <property type="entry name" value="ATP-DEPENDENT DNA HELICASE"/>
    <property type="match status" value="1"/>
</dbReference>
<dbReference type="InterPro" id="IPR003593">
    <property type="entry name" value="AAA+_ATPase"/>
</dbReference>
<dbReference type="GO" id="GO:0000723">
    <property type="term" value="P:telomere maintenance"/>
    <property type="evidence" value="ECO:0007669"/>
    <property type="project" value="InterPro"/>
</dbReference>
<dbReference type="Proteomes" id="UP000536773">
    <property type="component" value="Unassembled WGS sequence"/>
</dbReference>
<dbReference type="AlphaFoldDB" id="A0A848EV00"/>
<sequence length="549" mass="61540">MINKRRGRKPLNIPEQDKRRTCSIRASKTEYEIVKVFVKLLRQDMEKCRVFLGLAQPSDAVCPPPPSTSESGAAESGASADSGLTPEQQTVFAAMAAGHNVFLSGGAGTGKTYLLEHFIQYAQGEGKTVLRMAPTGIAARIIHGTTIHRAIHAPTTVIGPDNFQSTDYARQMGKKVYEVIARTDIIIVDEISMCRSDLFAYLAKIILAEEQPHVPFRFDAKEKKENAQSYEELLTPIKHPIQLILCGDFAQLPPIIGKDSREVWRRCYPENEAGWPFLTAQWDALQLKIFDLKKVIRQADPAFAEALNLIRRGDPAGIQYINQNSAKMPQPNCMTVCTRNSEVDRINKEHYSQLDTQYQKTYRLEEEGDVTDDDKRNIPGRLKLTPGARILFLANDTEENPPRYANGSFGTVTATKMDSVMVELDSGSSEIEVKRKVWQVTRPVLIEDEDTGEKKVEEKVVGKFSQIPVTLGWAITIHKSQGQSYDAMNVDPANIFAPGQLYVALSRCKDVHKMHLSRPLVPSDVLTSDAVKRFYGWDEKEDDKKKKGE</sequence>
<dbReference type="EMBL" id="JABBJH010000035">
    <property type="protein sequence ID" value="NMK40066.1"/>
    <property type="molecule type" value="Genomic_DNA"/>
</dbReference>
<evidence type="ECO:0000313" key="4">
    <source>
        <dbReference type="Proteomes" id="UP000536773"/>
    </source>
</evidence>
<dbReference type="InterPro" id="IPR051055">
    <property type="entry name" value="PIF1_helicase"/>
</dbReference>